<dbReference type="Gene3D" id="3.50.30.90">
    <property type="match status" value="1"/>
</dbReference>
<dbReference type="PIRSF" id="PIRSF015244">
    <property type="entry name" value="UCP015244"/>
    <property type="match status" value="1"/>
</dbReference>
<dbReference type="InterPro" id="IPR032589">
    <property type="entry name" value="DUF4910"/>
</dbReference>
<feature type="domain" description="DUF2172" evidence="1">
    <location>
        <begin position="58"/>
        <end position="151"/>
    </location>
</feature>
<protein>
    <submittedName>
        <fullName evidence="3">Unannotated protein</fullName>
    </submittedName>
</protein>
<proteinExistence type="predicted"/>
<dbReference type="InterPro" id="IPR032610">
    <property type="entry name" value="DUF2172"/>
</dbReference>
<reference evidence="3" key="1">
    <citation type="submission" date="2020-05" db="EMBL/GenBank/DDBJ databases">
        <authorList>
            <person name="Chiriac C."/>
            <person name="Salcher M."/>
            <person name="Ghai R."/>
            <person name="Kavagutti S V."/>
        </authorList>
    </citation>
    <scope>NUCLEOTIDE SEQUENCE</scope>
</reference>
<gene>
    <name evidence="3" type="ORF">UFOPK1684_01323</name>
</gene>
<organism evidence="3">
    <name type="scientific">freshwater metagenome</name>
    <dbReference type="NCBI Taxonomy" id="449393"/>
    <lineage>
        <taxon>unclassified sequences</taxon>
        <taxon>metagenomes</taxon>
        <taxon>ecological metagenomes</taxon>
    </lineage>
</organism>
<evidence type="ECO:0000313" key="3">
    <source>
        <dbReference type="EMBL" id="CAB4579909.1"/>
    </source>
</evidence>
<feature type="domain" description="DUF4910" evidence="2">
    <location>
        <begin position="12"/>
        <end position="347"/>
    </location>
</feature>
<dbReference type="Gene3D" id="3.40.630.10">
    <property type="entry name" value="Zn peptidases"/>
    <property type="match status" value="1"/>
</dbReference>
<dbReference type="InterPro" id="IPR012353">
    <property type="entry name" value="UCP015244"/>
</dbReference>
<evidence type="ECO:0000259" key="1">
    <source>
        <dbReference type="Pfam" id="PF09940"/>
    </source>
</evidence>
<dbReference type="Gene3D" id="1.10.10.10">
    <property type="entry name" value="Winged helix-like DNA-binding domain superfamily/Winged helix DNA-binding domain"/>
    <property type="match status" value="1"/>
</dbReference>
<dbReference type="InterPro" id="IPR036388">
    <property type="entry name" value="WH-like_DNA-bd_sf"/>
</dbReference>
<evidence type="ECO:0000259" key="2">
    <source>
        <dbReference type="Pfam" id="PF16254"/>
    </source>
</evidence>
<accession>A0A6J6EX56</accession>
<sequence length="433" mass="48798">MTSESEIAKHLVSLFPIRRSITGDGNRETLAYLGEITPLEVVEVPSGTEVFDWVVPQEWRATEAWIEDADGHRWVDFRENPLHVVNYSIAVDLTIGWEELEKNLFVHPELPDAIPYRTSYYQKSWGFCLTQQQREQMAGARGPFRVVIDSEHFDGSLSYGEILLPGASTREILISSYICHPHMANDGVSGMLVTALLARSLAAMPSRKWSYRIIFVPETIGAITYCHRNASAIKALAAGLEITTVGGPGPFGLKQSWNGTHWINDLLRNVLDENTTPWKEYPFDIHGADERQFSSQAFRVNVATVSKDRYYEYPQYHTSADNLDLVTPAQLRQSLELYLRVIEKMEELRFFRNKQPNCEVMMSKHDLYPKFGGAIKPIPGAPSSLSVALWLLFYLDGNTPLSSISKWTGIPVDALEDALGELVSRGIVEEVFA</sequence>
<dbReference type="EMBL" id="CAEZTM010000082">
    <property type="protein sequence ID" value="CAB4579909.1"/>
    <property type="molecule type" value="Genomic_DNA"/>
</dbReference>
<dbReference type="AlphaFoldDB" id="A0A6J6EX56"/>
<dbReference type="SUPFAM" id="SSF53187">
    <property type="entry name" value="Zn-dependent exopeptidases"/>
    <property type="match status" value="1"/>
</dbReference>
<dbReference type="Pfam" id="PF09940">
    <property type="entry name" value="DUF2172"/>
    <property type="match status" value="1"/>
</dbReference>
<name>A0A6J6EX56_9ZZZZ</name>
<dbReference type="Pfam" id="PF16254">
    <property type="entry name" value="DUF4910"/>
    <property type="match status" value="1"/>
</dbReference>